<dbReference type="SUPFAM" id="SSF48317">
    <property type="entry name" value="Acid phosphatase/Vanadium-dependent haloperoxidase"/>
    <property type="match status" value="1"/>
</dbReference>
<keyword evidence="2" id="KW-0732">Signal</keyword>
<reference evidence="5 7" key="3">
    <citation type="journal article" date="2020" name="Int. J. Syst. Evol. Microbiol.">
        <title>Novel acetic acid bacteria from cider fermentations: Acetobacter conturbans sp. nov. and Acetobacter fallax sp. nov.</title>
        <authorList>
            <person name="Sombolestani A.S."/>
            <person name="Cleenwerck I."/>
            <person name="Cnockaert M."/>
            <person name="Borremans W."/>
            <person name="Wieme A.D."/>
            <person name="De Vuyst L."/>
            <person name="Vandamme P."/>
        </authorList>
    </citation>
    <scope>NUCLEOTIDE SEQUENCE [LARGE SCALE GENOMIC DNA]</scope>
    <source>
        <strain evidence="5 7">LMG 23848</strain>
    </source>
</reference>
<dbReference type="OrthoDB" id="9805301at2"/>
<dbReference type="Pfam" id="PF01569">
    <property type="entry name" value="PAP2"/>
    <property type="match status" value="1"/>
</dbReference>
<gene>
    <name evidence="4" type="ORF">AGA_1966</name>
    <name evidence="5" type="ORF">GOB80_10980</name>
</gene>
<protein>
    <recommendedName>
        <fullName evidence="1">Acid phosphatase</fullName>
        <ecNumber evidence="1">3.1.3.2</ecNumber>
    </recommendedName>
</protein>
<keyword evidence="7" id="KW-1185">Reference proteome</keyword>
<dbReference type="GO" id="GO:0030288">
    <property type="term" value="C:outer membrane-bounded periplasmic space"/>
    <property type="evidence" value="ECO:0007669"/>
    <property type="project" value="InterPro"/>
</dbReference>
<dbReference type="Proteomes" id="UP000068250">
    <property type="component" value="Chromosome I"/>
</dbReference>
<accession>A0A0U5FZA2</accession>
<dbReference type="EMBL" id="WOTE01000007">
    <property type="protein sequence ID" value="NHO40193.1"/>
    <property type="molecule type" value="Genomic_DNA"/>
</dbReference>
<evidence type="ECO:0000256" key="1">
    <source>
        <dbReference type="PIRNR" id="PIRNR000897"/>
    </source>
</evidence>
<evidence type="ECO:0000313" key="5">
    <source>
        <dbReference type="EMBL" id="NHO40193.1"/>
    </source>
</evidence>
<dbReference type="STRING" id="431306.AGA_1966"/>
<reference evidence="4" key="1">
    <citation type="submission" date="2014-09" db="EMBL/GenBank/DDBJ databases">
        <authorList>
            <person name="Magalhaes I.L.F."/>
            <person name="Oliveira U."/>
            <person name="Santos F.R."/>
            <person name="Vidigal T.H.D.A."/>
            <person name="Brescovit A.D."/>
            <person name="Santos A.J."/>
        </authorList>
    </citation>
    <scope>NUCLEOTIDE SEQUENCE</scope>
    <source>
        <strain evidence="4">LMG 23848T</strain>
    </source>
</reference>
<reference evidence="6" key="2">
    <citation type="submission" date="2014-09" db="EMBL/GenBank/DDBJ databases">
        <authorList>
            <person name="Illeghems K.G."/>
        </authorList>
    </citation>
    <scope>NUCLEOTIDE SEQUENCE [LARGE SCALE GENOMIC DNA]</scope>
    <source>
        <strain evidence="6">LMG 23848T</strain>
    </source>
</reference>
<dbReference type="CDD" id="cd03397">
    <property type="entry name" value="PAP2_acid_phosphatase"/>
    <property type="match status" value="1"/>
</dbReference>
<dbReference type="InterPro" id="IPR001011">
    <property type="entry name" value="Acid_Pase_classA_bac"/>
</dbReference>
<dbReference type="EC" id="3.1.3.2" evidence="1"/>
<organism evidence="4 6">
    <name type="scientific">Acetobacter ghanensis</name>
    <dbReference type="NCBI Taxonomy" id="431306"/>
    <lineage>
        <taxon>Bacteria</taxon>
        <taxon>Pseudomonadati</taxon>
        <taxon>Pseudomonadota</taxon>
        <taxon>Alphaproteobacteria</taxon>
        <taxon>Acetobacterales</taxon>
        <taxon>Acetobacteraceae</taxon>
        <taxon>Acetobacter</taxon>
    </lineage>
</organism>
<evidence type="ECO:0000313" key="4">
    <source>
        <dbReference type="EMBL" id="CEF56391.1"/>
    </source>
</evidence>
<proteinExistence type="inferred from homology"/>
<dbReference type="Proteomes" id="UP000657200">
    <property type="component" value="Unassembled WGS sequence"/>
</dbReference>
<sequence length="256" mass="27961">MQHRASVLCAAVCLSLIGWPQAGLTAPVLLPDGRDILPLPPAAGSYAQQADVQAYESTRALKGNSRWQLAQNDADLKPQHVIDDFSCAAGFTLNPEKLPSLLSLLNTLAAPLEQRVTEEKDFWRRPRPFIGNDAAICTPEARTRLTTSFAYPSGHTTWGWLVASILASALPDRSTQIMQRGRIFGESRIVCGVHWKSDVQAGYVNGGAMFAALQDQPWFVAKMATVRAELGSLRTRSTPPNTKTCTMEHEAATNIF</sequence>
<comment type="catalytic activity">
    <reaction evidence="1">
        <text>a phosphate monoester + H2O = an alcohol + phosphate</text>
        <dbReference type="Rhea" id="RHEA:15017"/>
        <dbReference type="ChEBI" id="CHEBI:15377"/>
        <dbReference type="ChEBI" id="CHEBI:30879"/>
        <dbReference type="ChEBI" id="CHEBI:43474"/>
        <dbReference type="ChEBI" id="CHEBI:67140"/>
        <dbReference type="EC" id="3.1.3.2"/>
    </reaction>
</comment>
<keyword evidence="1 4" id="KW-0378">Hydrolase</keyword>
<dbReference type="InterPro" id="IPR036938">
    <property type="entry name" value="PAP2/HPO_sf"/>
</dbReference>
<feature type="signal peptide" evidence="2">
    <location>
        <begin position="1"/>
        <end position="22"/>
    </location>
</feature>
<dbReference type="PATRIC" id="fig|431306.5.peg.2021"/>
<evidence type="ECO:0000256" key="2">
    <source>
        <dbReference type="SAM" id="SignalP"/>
    </source>
</evidence>
<dbReference type="SMART" id="SM00014">
    <property type="entry name" value="acidPPc"/>
    <property type="match status" value="1"/>
</dbReference>
<evidence type="ECO:0000313" key="7">
    <source>
        <dbReference type="Proteomes" id="UP000657200"/>
    </source>
</evidence>
<feature type="chain" id="PRO_5006857428" description="Acid phosphatase" evidence="2">
    <location>
        <begin position="23"/>
        <end position="256"/>
    </location>
</feature>
<dbReference type="AlphaFoldDB" id="A0A0U5FZA2"/>
<name>A0A0U5FZA2_9PROT</name>
<comment type="similarity">
    <text evidence="1">Belongs to the class A bacterial acid phosphatase family.</text>
</comment>
<evidence type="ECO:0000259" key="3">
    <source>
        <dbReference type="SMART" id="SM00014"/>
    </source>
</evidence>
<dbReference type="PIRSF" id="PIRSF000897">
    <property type="entry name" value="Acid_Ptase_ClsA"/>
    <property type="match status" value="1"/>
</dbReference>
<feature type="domain" description="Phosphatidic acid phosphatase type 2/haloperoxidase" evidence="3">
    <location>
        <begin position="100"/>
        <end position="214"/>
    </location>
</feature>
<dbReference type="InterPro" id="IPR000326">
    <property type="entry name" value="PAP2/HPO"/>
</dbReference>
<evidence type="ECO:0000313" key="6">
    <source>
        <dbReference type="Proteomes" id="UP000068250"/>
    </source>
</evidence>
<dbReference type="RefSeq" id="WP_059023964.1">
    <property type="nucleotide sequence ID" value="NZ_LN609302.1"/>
</dbReference>
<dbReference type="GO" id="GO:0003993">
    <property type="term" value="F:acid phosphatase activity"/>
    <property type="evidence" value="ECO:0007669"/>
    <property type="project" value="UniProtKB-EC"/>
</dbReference>
<dbReference type="PRINTS" id="PR00483">
    <property type="entry name" value="BACPHPHTASE"/>
</dbReference>
<dbReference type="EMBL" id="LN609302">
    <property type="protein sequence ID" value="CEF56391.1"/>
    <property type="molecule type" value="Genomic_DNA"/>
</dbReference>
<dbReference type="Gene3D" id="1.20.144.10">
    <property type="entry name" value="Phosphatidic acid phosphatase type 2/haloperoxidase"/>
    <property type="match status" value="1"/>
</dbReference>